<evidence type="ECO:0000313" key="8">
    <source>
        <dbReference type="Proteomes" id="UP000295258"/>
    </source>
</evidence>
<evidence type="ECO:0000256" key="4">
    <source>
        <dbReference type="ARBA" id="ARBA00023163"/>
    </source>
</evidence>
<evidence type="ECO:0000256" key="5">
    <source>
        <dbReference type="SAM" id="MobiDB-lite"/>
    </source>
</evidence>
<protein>
    <submittedName>
        <fullName evidence="7">Sigma-70 family RNA polymerase sigma factor</fullName>
    </submittedName>
</protein>
<evidence type="ECO:0000313" key="7">
    <source>
        <dbReference type="EMBL" id="TDD00576.1"/>
    </source>
</evidence>
<dbReference type="InterPro" id="IPR013324">
    <property type="entry name" value="RNA_pol_sigma_r3/r4-like"/>
</dbReference>
<feature type="region of interest" description="Disordered" evidence="5">
    <location>
        <begin position="295"/>
        <end position="320"/>
    </location>
</feature>
<feature type="domain" description="RNA polymerase sigma factor 70 region 4 type 2" evidence="6">
    <location>
        <begin position="262"/>
        <end position="302"/>
    </location>
</feature>
<evidence type="ECO:0000256" key="2">
    <source>
        <dbReference type="ARBA" id="ARBA00023015"/>
    </source>
</evidence>
<dbReference type="InterPro" id="IPR013249">
    <property type="entry name" value="RNA_pol_sigma70_r4_t2"/>
</dbReference>
<comment type="caution">
    <text evidence="7">The sequence shown here is derived from an EMBL/GenBank/DDBJ whole genome shotgun (WGS) entry which is preliminary data.</text>
</comment>
<reference evidence="7 8" key="1">
    <citation type="submission" date="2019-03" db="EMBL/GenBank/DDBJ databases">
        <title>Draft genome sequences of novel Actinobacteria.</title>
        <authorList>
            <person name="Sahin N."/>
            <person name="Ay H."/>
            <person name="Saygin H."/>
        </authorList>
    </citation>
    <scope>NUCLEOTIDE SEQUENCE [LARGE SCALE GENOMIC DNA]</scope>
    <source>
        <strain evidence="7 8">KC310</strain>
    </source>
</reference>
<evidence type="ECO:0000256" key="3">
    <source>
        <dbReference type="ARBA" id="ARBA00023082"/>
    </source>
</evidence>
<proteinExistence type="inferred from homology"/>
<evidence type="ECO:0000259" key="6">
    <source>
        <dbReference type="Pfam" id="PF08281"/>
    </source>
</evidence>
<feature type="compositionally biased region" description="Acidic residues" evidence="5">
    <location>
        <begin position="28"/>
        <end position="39"/>
    </location>
</feature>
<dbReference type="InterPro" id="IPR036388">
    <property type="entry name" value="WH-like_DNA-bd_sf"/>
</dbReference>
<dbReference type="GO" id="GO:0003677">
    <property type="term" value="F:DNA binding"/>
    <property type="evidence" value="ECO:0007669"/>
    <property type="project" value="InterPro"/>
</dbReference>
<dbReference type="Gene3D" id="1.10.10.10">
    <property type="entry name" value="Winged helix-like DNA-binding domain superfamily/Winged helix DNA-binding domain"/>
    <property type="match status" value="1"/>
</dbReference>
<dbReference type="SUPFAM" id="SSF88659">
    <property type="entry name" value="Sigma3 and sigma4 domains of RNA polymerase sigma factors"/>
    <property type="match status" value="1"/>
</dbReference>
<keyword evidence="8" id="KW-1185">Reference proteome</keyword>
<organism evidence="7 8">
    <name type="scientific">Nonomuraea deserti</name>
    <dbReference type="NCBI Taxonomy" id="1848322"/>
    <lineage>
        <taxon>Bacteria</taxon>
        <taxon>Bacillati</taxon>
        <taxon>Actinomycetota</taxon>
        <taxon>Actinomycetes</taxon>
        <taxon>Streptosporangiales</taxon>
        <taxon>Streptosporangiaceae</taxon>
        <taxon>Nonomuraea</taxon>
    </lineage>
</organism>
<dbReference type="RefSeq" id="WP_132598354.1">
    <property type="nucleotide sequence ID" value="NZ_SMKO01000091.1"/>
</dbReference>
<dbReference type="Pfam" id="PF08281">
    <property type="entry name" value="Sigma70_r4_2"/>
    <property type="match status" value="1"/>
</dbReference>
<dbReference type="GO" id="GO:0016987">
    <property type="term" value="F:sigma factor activity"/>
    <property type="evidence" value="ECO:0007669"/>
    <property type="project" value="UniProtKB-KW"/>
</dbReference>
<feature type="region of interest" description="Disordered" evidence="5">
    <location>
        <begin position="1"/>
        <end position="39"/>
    </location>
</feature>
<accession>A0A4V2Y9N7</accession>
<keyword evidence="3" id="KW-0731">Sigma factor</keyword>
<gene>
    <name evidence="7" type="ORF">E1292_28390</name>
</gene>
<keyword evidence="4" id="KW-0804">Transcription</keyword>
<evidence type="ECO:0000256" key="1">
    <source>
        <dbReference type="ARBA" id="ARBA00010641"/>
    </source>
</evidence>
<dbReference type="EMBL" id="SMKO01000091">
    <property type="protein sequence ID" value="TDD00576.1"/>
    <property type="molecule type" value="Genomic_DNA"/>
</dbReference>
<keyword evidence="2" id="KW-0805">Transcription regulation</keyword>
<comment type="similarity">
    <text evidence="1">Belongs to the sigma-70 factor family. ECF subfamily.</text>
</comment>
<sequence>MAHFEQPGPRPSALETKSVESGGIDADTGGDDDPISEQEASDLVAAAVAEAERELAPPELHEGADARQARLDEDHRIMMLLQQDLAQGRVDRFDKMCGRLLGSSLPILIGWLRADKIFAKVNEVRARTNKTRARRGLTPLPPLDRARSDWRRWSQDDVDQLAFEVAEEGIERFRRTVRNGDWNPEGGAALTTYFIGGCLIAFEKVYRRWCRAGVLDRVALYAGLTDDLDNLPSLRPARVRSPEDQVVLADQARHVMSKIKDPQLREVLWFRSQGYNQAEAAERCGLSEKAAEGRLGRARKRLGKENPAPKAQVDPDGAER</sequence>
<name>A0A4V2Y9N7_9ACTN</name>
<dbReference type="Proteomes" id="UP000295258">
    <property type="component" value="Unassembled WGS sequence"/>
</dbReference>
<dbReference type="GO" id="GO:0006352">
    <property type="term" value="P:DNA-templated transcription initiation"/>
    <property type="evidence" value="ECO:0007669"/>
    <property type="project" value="InterPro"/>
</dbReference>
<dbReference type="AlphaFoldDB" id="A0A4V2Y9N7"/>